<dbReference type="EC" id="3.1.1.74" evidence="3 12"/>
<evidence type="ECO:0000256" key="9">
    <source>
        <dbReference type="ARBA" id="ARBA00034045"/>
    </source>
</evidence>
<dbReference type="PROSITE" id="PS00155">
    <property type="entry name" value="CUTINASE_1"/>
    <property type="match status" value="1"/>
</dbReference>
<keyword evidence="6 12" id="KW-0732">Signal</keyword>
<dbReference type="Gene3D" id="3.40.50.1820">
    <property type="entry name" value="alpha/beta hydrolase"/>
    <property type="match status" value="1"/>
</dbReference>
<comment type="catalytic activity">
    <reaction evidence="9 12">
        <text>cutin + H2O = cutin monomers.</text>
        <dbReference type="EC" id="3.1.1.74"/>
    </reaction>
</comment>
<evidence type="ECO:0000256" key="4">
    <source>
        <dbReference type="ARBA" id="ARBA00022487"/>
    </source>
</evidence>
<dbReference type="InterPro" id="IPR043580">
    <property type="entry name" value="CUTINASE_1"/>
</dbReference>
<dbReference type="SUPFAM" id="SSF53474">
    <property type="entry name" value="alpha/beta-Hydrolases"/>
    <property type="match status" value="1"/>
</dbReference>
<dbReference type="AlphaFoldDB" id="A0A397HBP4"/>
<evidence type="ECO:0000256" key="1">
    <source>
        <dbReference type="ARBA" id="ARBA00004613"/>
    </source>
</evidence>
<feature type="active site" description="Nucleophile" evidence="11">
    <location>
        <position position="75"/>
    </location>
</feature>
<comment type="subcellular location">
    <subcellularLocation>
        <location evidence="1 12">Secreted</location>
    </subcellularLocation>
</comment>
<keyword evidence="7 12" id="KW-0378">Hydrolase</keyword>
<dbReference type="GeneID" id="38130832"/>
<feature type="active site" description="Proton donor/acceptor" evidence="11">
    <location>
        <position position="123"/>
    </location>
</feature>
<dbReference type="RefSeq" id="XP_026616100.1">
    <property type="nucleotide sequence ID" value="XM_026762477.1"/>
</dbReference>
<name>A0A397HBP4_ASPTH</name>
<evidence type="ECO:0000256" key="6">
    <source>
        <dbReference type="ARBA" id="ARBA00022729"/>
    </source>
</evidence>
<evidence type="ECO:0000256" key="7">
    <source>
        <dbReference type="ARBA" id="ARBA00022801"/>
    </source>
</evidence>
<keyword evidence="4 12" id="KW-0719">Serine esterase</keyword>
<dbReference type="Proteomes" id="UP000215305">
    <property type="component" value="Unassembled WGS sequence"/>
</dbReference>
<feature type="signal peptide" evidence="12">
    <location>
        <begin position="1"/>
        <end position="33"/>
    </location>
</feature>
<dbReference type="InterPro" id="IPR000675">
    <property type="entry name" value="Cutinase/axe"/>
</dbReference>
<dbReference type="VEuPathDB" id="FungiDB:CDV56_108858"/>
<comment type="similarity">
    <text evidence="2 12">Belongs to the cutinase family.</text>
</comment>
<evidence type="ECO:0000313" key="14">
    <source>
        <dbReference type="Proteomes" id="UP000215305"/>
    </source>
</evidence>
<feature type="active site" evidence="11">
    <location>
        <position position="110"/>
    </location>
</feature>
<evidence type="ECO:0000256" key="3">
    <source>
        <dbReference type="ARBA" id="ARBA00013095"/>
    </source>
</evidence>
<dbReference type="STRING" id="41047.A0A397HBP4"/>
<reference evidence="13" key="1">
    <citation type="submission" date="2018-08" db="EMBL/GenBank/DDBJ databases">
        <title>Draft genome sequence of azole-resistant Aspergillus thermomutatus (Neosartorya pseudofischeri) strain HMR AF 39, isolated from a human nasal aspirate.</title>
        <authorList>
            <person name="Parent-Michaud M."/>
            <person name="Dufresne P.J."/>
            <person name="Fournier E."/>
            <person name="Martineau C."/>
            <person name="Moreira S."/>
            <person name="Perkins V."/>
            <person name="De Repentigny L."/>
            <person name="Dufresne S.F."/>
        </authorList>
    </citation>
    <scope>NUCLEOTIDE SEQUENCE [LARGE SCALE GENOMIC DNA]</scope>
    <source>
        <strain evidence="13">HMR AF 39</strain>
    </source>
</reference>
<dbReference type="PANTHER" id="PTHR48250:SF3">
    <property type="entry name" value="CUTINASE 1-RELATED"/>
    <property type="match status" value="1"/>
</dbReference>
<dbReference type="Pfam" id="PF01083">
    <property type="entry name" value="Cutinase"/>
    <property type="match status" value="1"/>
</dbReference>
<keyword evidence="8" id="KW-1015">Disulfide bond</keyword>
<dbReference type="InterPro" id="IPR011150">
    <property type="entry name" value="Cutinase_monf"/>
</dbReference>
<dbReference type="OrthoDB" id="3225429at2759"/>
<evidence type="ECO:0000256" key="12">
    <source>
        <dbReference type="RuleBase" id="RU361263"/>
    </source>
</evidence>
<dbReference type="PRINTS" id="PR00129">
    <property type="entry name" value="CUTINASE"/>
</dbReference>
<gene>
    <name evidence="13" type="ORF">CDV56_108858</name>
</gene>
<evidence type="ECO:0000256" key="11">
    <source>
        <dbReference type="PIRSR" id="PIRSR611150-1"/>
    </source>
</evidence>
<evidence type="ECO:0000313" key="13">
    <source>
        <dbReference type="EMBL" id="RHZ60472.1"/>
    </source>
</evidence>
<feature type="chain" id="PRO_5017099629" description="Cutinase" evidence="12">
    <location>
        <begin position="34"/>
        <end position="128"/>
    </location>
</feature>
<keyword evidence="5 12" id="KW-0964">Secreted</keyword>
<evidence type="ECO:0000256" key="2">
    <source>
        <dbReference type="ARBA" id="ARBA00007534"/>
    </source>
</evidence>
<dbReference type="PANTHER" id="PTHR48250">
    <property type="entry name" value="CUTINASE 2-RELATED"/>
    <property type="match status" value="1"/>
</dbReference>
<comment type="function">
    <text evidence="10 12">Catalyzes the hydrolysis of complex carboxylic polyesters found in the cell wall of plants. Degrades cutin, a macromolecule that forms the structure of the plant cuticle.</text>
</comment>
<protein>
    <recommendedName>
        <fullName evidence="3 12">Cutinase</fullName>
        <ecNumber evidence="3 12">3.1.1.74</ecNumber>
    </recommendedName>
</protein>
<comment type="caution">
    <text evidence="13">The sequence shown here is derived from an EMBL/GenBank/DDBJ whole genome shotgun (WGS) entry which is preliminary data.</text>
</comment>
<sequence>MNHWSIQRTVDHGSIAYRLHLSLTLALAGLAAANSTADKALLRVTTDTAISAAQSLLELVASKCPGTQIVAGGYSQGTAVMHGVISGPSDNGQIPGFGEEKTGIYCAWGDMVYDKMLVITAAHFFLCG</sequence>
<evidence type="ECO:0000256" key="10">
    <source>
        <dbReference type="ARBA" id="ARBA00045196"/>
    </source>
</evidence>
<evidence type="ECO:0000256" key="8">
    <source>
        <dbReference type="ARBA" id="ARBA00023157"/>
    </source>
</evidence>
<dbReference type="GO" id="GO:0005576">
    <property type="term" value="C:extracellular region"/>
    <property type="evidence" value="ECO:0007669"/>
    <property type="project" value="UniProtKB-SubCell"/>
</dbReference>
<dbReference type="GO" id="GO:0016052">
    <property type="term" value="P:carbohydrate catabolic process"/>
    <property type="evidence" value="ECO:0007669"/>
    <property type="project" value="TreeGrafter"/>
</dbReference>
<accession>A0A397HBP4</accession>
<dbReference type="EMBL" id="NKHU02000052">
    <property type="protein sequence ID" value="RHZ60472.1"/>
    <property type="molecule type" value="Genomic_DNA"/>
</dbReference>
<keyword evidence="14" id="KW-1185">Reference proteome</keyword>
<organism evidence="13 14">
    <name type="scientific">Aspergillus thermomutatus</name>
    <name type="common">Neosartorya pseudofischeri</name>
    <dbReference type="NCBI Taxonomy" id="41047"/>
    <lineage>
        <taxon>Eukaryota</taxon>
        <taxon>Fungi</taxon>
        <taxon>Dikarya</taxon>
        <taxon>Ascomycota</taxon>
        <taxon>Pezizomycotina</taxon>
        <taxon>Eurotiomycetes</taxon>
        <taxon>Eurotiomycetidae</taxon>
        <taxon>Eurotiales</taxon>
        <taxon>Aspergillaceae</taxon>
        <taxon>Aspergillus</taxon>
        <taxon>Aspergillus subgen. Fumigati</taxon>
    </lineage>
</organism>
<evidence type="ECO:0000256" key="5">
    <source>
        <dbReference type="ARBA" id="ARBA00022525"/>
    </source>
</evidence>
<proteinExistence type="inferred from homology"/>
<dbReference type="InterPro" id="IPR029058">
    <property type="entry name" value="AB_hydrolase_fold"/>
</dbReference>
<dbReference type="GO" id="GO:0050525">
    <property type="term" value="F:cutinase activity"/>
    <property type="evidence" value="ECO:0007669"/>
    <property type="project" value="UniProtKB-UniRule"/>
</dbReference>